<dbReference type="SUPFAM" id="SSF56281">
    <property type="entry name" value="Metallo-hydrolase/oxidoreductase"/>
    <property type="match status" value="1"/>
</dbReference>
<dbReference type="PANTHER" id="PTHR15032:SF36">
    <property type="entry name" value="METALLO-BETA-LACTAMASE DOMAIN-CONTAINING PROTEIN"/>
    <property type="match status" value="1"/>
</dbReference>
<dbReference type="Pfam" id="PF12706">
    <property type="entry name" value="Lactamase_B_2"/>
    <property type="match status" value="1"/>
</dbReference>
<reference evidence="2" key="1">
    <citation type="journal article" date="2014" name="Int. J. Syst. Evol. Microbiol.">
        <title>Complete genome sequence of Corynebacterium casei LMG S-19264T (=DSM 44701T), isolated from a smear-ripened cheese.</title>
        <authorList>
            <consortium name="US DOE Joint Genome Institute (JGI-PGF)"/>
            <person name="Walter F."/>
            <person name="Albersmeier A."/>
            <person name="Kalinowski J."/>
            <person name="Ruckert C."/>
        </authorList>
    </citation>
    <scope>NUCLEOTIDE SEQUENCE</scope>
    <source>
        <strain evidence="2">CGMCC 1.15725</strain>
    </source>
</reference>
<sequence>MNYMPSDRVSERAWGGELPVTTELERPSHHTRVGFRNPAGSPERLRQRNRLLKFLWRQRIHARTYDVPAGHVLPMGAVLYGLDAALGHDSVTWLGHAAFLVRLARQTVLIDPFLSEYASPVQGIGPRRFTPPGLPAHALPAIDALLVSHNHYDHLDTETIEALPHKAHVRVIVPLGLGRFFRSRGYRLVTELDWHHQASTGPLTVTAVPAIHRSARTLIDRNRTLWAGFVIESDERRLYFGGDTGYGAVFTETGRRYGPFDLAMLGIGCYAPRAAMHMNHANPEEAIQIALDLKARHVIGMHWGTIVMTVEPPFEPPVRFRKAASHAGFTAETAWLMKVGETRLVPMGAKRAAAAAAR</sequence>
<evidence type="ECO:0000259" key="1">
    <source>
        <dbReference type="Pfam" id="PF12706"/>
    </source>
</evidence>
<comment type="caution">
    <text evidence="2">The sequence shown here is derived from an EMBL/GenBank/DDBJ whole genome shotgun (WGS) entry which is preliminary data.</text>
</comment>
<name>A0A8J3E3B2_9PROT</name>
<dbReference type="PANTHER" id="PTHR15032">
    <property type="entry name" value="N-ACYL-PHOSPHATIDYLETHANOLAMINE-HYDROLYZING PHOSPHOLIPASE D"/>
    <property type="match status" value="1"/>
</dbReference>
<proteinExistence type="predicted"/>
<accession>A0A8J3E3B2</accession>
<reference evidence="2" key="2">
    <citation type="submission" date="2020-09" db="EMBL/GenBank/DDBJ databases">
        <authorList>
            <person name="Sun Q."/>
            <person name="Zhou Y."/>
        </authorList>
    </citation>
    <scope>NUCLEOTIDE SEQUENCE</scope>
    <source>
        <strain evidence="2">CGMCC 1.15725</strain>
    </source>
</reference>
<dbReference type="AlphaFoldDB" id="A0A8J3E3B2"/>
<keyword evidence="3" id="KW-1185">Reference proteome</keyword>
<feature type="domain" description="Metallo-beta-lactamase" evidence="1">
    <location>
        <begin position="107"/>
        <end position="303"/>
    </location>
</feature>
<protein>
    <recommendedName>
        <fullName evidence="1">Metallo-beta-lactamase domain-containing protein</fullName>
    </recommendedName>
</protein>
<organism evidence="2 3">
    <name type="scientific">Aliidongia dinghuensis</name>
    <dbReference type="NCBI Taxonomy" id="1867774"/>
    <lineage>
        <taxon>Bacteria</taxon>
        <taxon>Pseudomonadati</taxon>
        <taxon>Pseudomonadota</taxon>
        <taxon>Alphaproteobacteria</taxon>
        <taxon>Rhodospirillales</taxon>
        <taxon>Dongiaceae</taxon>
        <taxon>Aliidongia</taxon>
    </lineage>
</organism>
<dbReference type="Proteomes" id="UP000646365">
    <property type="component" value="Unassembled WGS sequence"/>
</dbReference>
<dbReference type="EMBL" id="BMJQ01000005">
    <property type="protein sequence ID" value="GGF17590.1"/>
    <property type="molecule type" value="Genomic_DNA"/>
</dbReference>
<gene>
    <name evidence="2" type="ORF">GCM10011611_24320</name>
</gene>
<dbReference type="Gene3D" id="3.60.15.10">
    <property type="entry name" value="Ribonuclease Z/Hydroxyacylglutathione hydrolase-like"/>
    <property type="match status" value="1"/>
</dbReference>
<dbReference type="InterPro" id="IPR001279">
    <property type="entry name" value="Metallo-B-lactamas"/>
</dbReference>
<evidence type="ECO:0000313" key="2">
    <source>
        <dbReference type="EMBL" id="GGF17590.1"/>
    </source>
</evidence>
<evidence type="ECO:0000313" key="3">
    <source>
        <dbReference type="Proteomes" id="UP000646365"/>
    </source>
</evidence>
<dbReference type="InterPro" id="IPR036866">
    <property type="entry name" value="RibonucZ/Hydroxyglut_hydro"/>
</dbReference>
<dbReference type="GO" id="GO:0005737">
    <property type="term" value="C:cytoplasm"/>
    <property type="evidence" value="ECO:0007669"/>
    <property type="project" value="TreeGrafter"/>
</dbReference>